<evidence type="ECO:0000259" key="8">
    <source>
        <dbReference type="Pfam" id="PF00171"/>
    </source>
</evidence>
<dbReference type="FunFam" id="3.40.605.10:FF:000004">
    <property type="entry name" value="Aldehyde dehydrogenase"/>
    <property type="match status" value="1"/>
</dbReference>
<dbReference type="CDD" id="cd07132">
    <property type="entry name" value="ALDH_F3AB"/>
    <property type="match status" value="1"/>
</dbReference>
<dbReference type="PANTHER" id="PTHR43570">
    <property type="entry name" value="ALDEHYDE DEHYDROGENASE"/>
    <property type="match status" value="1"/>
</dbReference>
<organism evidence="9">
    <name type="scientific">Culicoides sonorensis</name>
    <name type="common">Biting midge</name>
    <dbReference type="NCBI Taxonomy" id="179676"/>
    <lineage>
        <taxon>Eukaryota</taxon>
        <taxon>Metazoa</taxon>
        <taxon>Ecdysozoa</taxon>
        <taxon>Arthropoda</taxon>
        <taxon>Hexapoda</taxon>
        <taxon>Insecta</taxon>
        <taxon>Pterygota</taxon>
        <taxon>Neoptera</taxon>
        <taxon>Endopterygota</taxon>
        <taxon>Diptera</taxon>
        <taxon>Nematocera</taxon>
        <taxon>Chironomoidea</taxon>
        <taxon>Ceratopogonidae</taxon>
        <taxon>Ceratopogoninae</taxon>
        <taxon>Culicoides</taxon>
        <taxon>Monoculicoides</taxon>
    </lineage>
</organism>
<dbReference type="PROSITE" id="PS00070">
    <property type="entry name" value="ALDEHYDE_DEHYDR_CYS"/>
    <property type="match status" value="1"/>
</dbReference>
<dbReference type="GO" id="GO:0004029">
    <property type="term" value="F:aldehyde dehydrogenase (NAD+) activity"/>
    <property type="evidence" value="ECO:0007669"/>
    <property type="project" value="TreeGrafter"/>
</dbReference>
<feature type="active site" evidence="5 6">
    <location>
        <position position="210"/>
    </location>
</feature>
<dbReference type="Gene3D" id="3.40.309.10">
    <property type="entry name" value="Aldehyde Dehydrogenase, Chain A, domain 2"/>
    <property type="match status" value="1"/>
</dbReference>
<reference evidence="9" key="1">
    <citation type="submission" date="2018-04" db="EMBL/GenBank/DDBJ databases">
        <authorList>
            <person name="Go L.Y."/>
            <person name="Mitchell J.A."/>
        </authorList>
    </citation>
    <scope>NUCLEOTIDE SEQUENCE</scope>
    <source>
        <tissue evidence="9">Whole organism</tissue>
    </source>
</reference>
<dbReference type="EMBL" id="UFQT01000041">
    <property type="protein sequence ID" value="SSX18677.1"/>
    <property type="molecule type" value="Genomic_DNA"/>
</dbReference>
<evidence type="ECO:0000256" key="1">
    <source>
        <dbReference type="ARBA" id="ARBA00009986"/>
    </source>
</evidence>
<dbReference type="InterPro" id="IPR012394">
    <property type="entry name" value="Aldehyde_DH_NAD(P)"/>
</dbReference>
<sequence length="494" mass="54754">MGSYEHVVQTLRTAFASGKTLDIAFRKKQLEGLQRMYLDCESDMISAVAKDLRKSKHEALLAEITPTKNELAEMISNLKEWSSPEKPPKTFINLLDKVMIVNDPYGVVLVLGAWNYPLQLSLLPVQAAIAAGNCVILKPSEHAPNVAKFLADNLPKYIDNDCYHVICGGIPETSELLKNKFDYIFYTGSTRVGQIIHQAANKHLTPVTLELGGKSPCFINSDADIAITTRRILWGKFMNCGQTCIAPDYILCNKEVETKFVEEARKVLAEWYGNDTQSSNDLCRIVNQTNFKRLQGLLNSSGKIVIGGKSVADDLFIEPTVLVNVKETDDIMQEEIFGPILPIINVENASDAIKLINNRNKPLSLYVFTKDSNIQDLFITKVSAGGICVNDTILHAAVPNLPFGGVGPSGMGHYHGKYSFDTFVHKKSVLIKDFNKIGEKLASGRYPPYTEAKTKKLLGLMKRRESPISCKYLPHTLMFILGVAVTLIVRSLIG</sequence>
<gene>
    <name evidence="9" type="primary">CSON010369</name>
</gene>
<keyword evidence="3" id="KW-0520">NAD</keyword>
<evidence type="ECO:0000256" key="6">
    <source>
        <dbReference type="PROSITE-ProRule" id="PRU10007"/>
    </source>
</evidence>
<accession>A0A336K1C9</accession>
<keyword evidence="2 4" id="KW-0560">Oxidoreductase</keyword>
<evidence type="ECO:0000256" key="2">
    <source>
        <dbReference type="ARBA" id="ARBA00023002"/>
    </source>
</evidence>
<protein>
    <recommendedName>
        <fullName evidence="4">Aldehyde dehydrogenase</fullName>
    </recommendedName>
</protein>
<dbReference type="GO" id="GO:0006081">
    <property type="term" value="P:aldehyde metabolic process"/>
    <property type="evidence" value="ECO:0007669"/>
    <property type="project" value="InterPro"/>
</dbReference>
<dbReference type="InterPro" id="IPR029510">
    <property type="entry name" value="Ald_DH_CS_GLU"/>
</dbReference>
<reference evidence="10" key="2">
    <citation type="submission" date="2018-07" db="EMBL/GenBank/DDBJ databases">
        <authorList>
            <person name="Quirk P.G."/>
            <person name="Krulwich T.A."/>
        </authorList>
    </citation>
    <scope>NUCLEOTIDE SEQUENCE</scope>
</reference>
<dbReference type="InterPro" id="IPR016161">
    <property type="entry name" value="Ald_DH/histidinol_DH"/>
</dbReference>
<dbReference type="OMA" id="RYLYLYC"/>
<proteinExistence type="inferred from homology"/>
<dbReference type="SUPFAM" id="SSF53720">
    <property type="entry name" value="ALDH-like"/>
    <property type="match status" value="1"/>
</dbReference>
<name>A0A336K1C9_CULSO</name>
<comment type="similarity">
    <text evidence="1 4 7">Belongs to the aldehyde dehydrogenase family.</text>
</comment>
<dbReference type="EMBL" id="UFQS01000041">
    <property type="protein sequence ID" value="SSW98291.1"/>
    <property type="molecule type" value="Genomic_DNA"/>
</dbReference>
<dbReference type="InterPro" id="IPR016162">
    <property type="entry name" value="Ald_DH_N"/>
</dbReference>
<dbReference type="PIRSF" id="PIRSF036492">
    <property type="entry name" value="ALDH"/>
    <property type="match status" value="1"/>
</dbReference>
<dbReference type="VEuPathDB" id="VectorBase:CSON010369"/>
<evidence type="ECO:0000313" key="9">
    <source>
        <dbReference type="EMBL" id="SSW98291.1"/>
    </source>
</evidence>
<dbReference type="FunFam" id="3.40.309.10:FF:000003">
    <property type="entry name" value="Aldehyde dehydrogenase"/>
    <property type="match status" value="1"/>
</dbReference>
<evidence type="ECO:0000256" key="3">
    <source>
        <dbReference type="ARBA" id="ARBA00023027"/>
    </source>
</evidence>
<dbReference type="PANTHER" id="PTHR43570:SF16">
    <property type="entry name" value="ALDEHYDE DEHYDROGENASE TYPE III, ISOFORM Q"/>
    <property type="match status" value="1"/>
</dbReference>
<dbReference type="GO" id="GO:0005737">
    <property type="term" value="C:cytoplasm"/>
    <property type="evidence" value="ECO:0007669"/>
    <property type="project" value="TreeGrafter"/>
</dbReference>
<dbReference type="InterPro" id="IPR016163">
    <property type="entry name" value="Ald_DH_C"/>
</dbReference>
<dbReference type="AlphaFoldDB" id="A0A336K1C9"/>
<evidence type="ECO:0000256" key="5">
    <source>
        <dbReference type="PIRSR" id="PIRSR036492-1"/>
    </source>
</evidence>
<feature type="domain" description="Aldehyde dehydrogenase" evidence="8">
    <location>
        <begin position="5"/>
        <end position="429"/>
    </location>
</feature>
<feature type="active site" evidence="5">
    <location>
        <position position="244"/>
    </location>
</feature>
<dbReference type="Pfam" id="PF00171">
    <property type="entry name" value="Aldedh"/>
    <property type="match status" value="1"/>
</dbReference>
<evidence type="ECO:0000256" key="4">
    <source>
        <dbReference type="PIRNR" id="PIRNR036492"/>
    </source>
</evidence>
<dbReference type="InterPro" id="IPR015590">
    <property type="entry name" value="Aldehyde_DH_dom"/>
</dbReference>
<dbReference type="Gene3D" id="3.40.605.10">
    <property type="entry name" value="Aldehyde Dehydrogenase, Chain A, domain 1"/>
    <property type="match status" value="1"/>
</dbReference>
<evidence type="ECO:0000313" key="10">
    <source>
        <dbReference type="EMBL" id="SSX18677.1"/>
    </source>
</evidence>
<evidence type="ECO:0000256" key="7">
    <source>
        <dbReference type="RuleBase" id="RU003345"/>
    </source>
</evidence>
<dbReference type="PROSITE" id="PS00687">
    <property type="entry name" value="ALDEHYDE_DEHYDR_GLU"/>
    <property type="match status" value="1"/>
</dbReference>
<dbReference type="InterPro" id="IPR016160">
    <property type="entry name" value="Ald_DH_CS_CYS"/>
</dbReference>